<reference evidence="2" key="1">
    <citation type="submission" date="2020-10" db="EMBL/GenBank/DDBJ databases">
        <authorList>
            <person name="Hahn C.J."/>
            <person name="Laso-Perez R."/>
            <person name="Vulcano F."/>
            <person name="Vaziourakis K.-M."/>
            <person name="Stokke R."/>
            <person name="Steen I.H."/>
            <person name="Teske A."/>
            <person name="Boetius A."/>
            <person name="Liebeke M."/>
            <person name="Amann R."/>
            <person name="Knittel K."/>
        </authorList>
    </citation>
    <scope>NUCLEOTIDE SEQUENCE</scope>
    <source>
        <strain evidence="2">Gfbio:e3339647-f889-4370-9287-4fb5cb688e4c:AG392O15_GoMArc1</strain>
    </source>
</reference>
<dbReference type="Gene3D" id="3.30.1380.20">
    <property type="entry name" value="Trafficking protein particle complex subunit 3"/>
    <property type="match status" value="1"/>
</dbReference>
<feature type="domain" description="4-vinyl reductase 4VR" evidence="1">
    <location>
        <begin position="191"/>
        <end position="253"/>
    </location>
</feature>
<dbReference type="AlphaFoldDB" id="A0A811T9J0"/>
<dbReference type="InterPro" id="IPR045865">
    <property type="entry name" value="ACT-like_dom_sf"/>
</dbReference>
<dbReference type="EMBL" id="CAJHIO010000003">
    <property type="protein sequence ID" value="CAD6491247.1"/>
    <property type="molecule type" value="Genomic_DNA"/>
</dbReference>
<dbReference type="PANTHER" id="PTHR35090">
    <property type="entry name" value="DNA-DIRECTED RNA POLYMERASE SUBUNIT I"/>
    <property type="match status" value="1"/>
</dbReference>
<dbReference type="InterPro" id="IPR024096">
    <property type="entry name" value="NO_sig/Golgi_transp_ligand-bd"/>
</dbReference>
<gene>
    <name evidence="2" type="ORF">CHKLHMKO_00100</name>
</gene>
<evidence type="ECO:0000313" key="2">
    <source>
        <dbReference type="EMBL" id="CAD6491247.1"/>
    </source>
</evidence>
<evidence type="ECO:0000313" key="3">
    <source>
        <dbReference type="Proteomes" id="UP000610373"/>
    </source>
</evidence>
<dbReference type="Proteomes" id="UP000610373">
    <property type="component" value="Unassembled WGS sequence"/>
</dbReference>
<protein>
    <submittedName>
        <fullName evidence="2">V4R domain protein</fullName>
    </submittedName>
</protein>
<organism evidence="2 3">
    <name type="scientific">Candidatus Argoarchaeum ethanivorans</name>
    <dbReference type="NCBI Taxonomy" id="2608793"/>
    <lineage>
        <taxon>Archaea</taxon>
        <taxon>Methanobacteriati</taxon>
        <taxon>Methanobacteriota</taxon>
        <taxon>Stenosarchaea group</taxon>
        <taxon>Methanomicrobia</taxon>
        <taxon>Methanosarcinales</taxon>
        <taxon>Methanosarcinales incertae sedis</taxon>
        <taxon>GOM Arc I cluster</taxon>
        <taxon>Candidatus Argoarchaeum</taxon>
    </lineage>
</organism>
<proteinExistence type="predicted"/>
<dbReference type="SUPFAM" id="SSF55021">
    <property type="entry name" value="ACT-like"/>
    <property type="match status" value="1"/>
</dbReference>
<dbReference type="SMART" id="SM00989">
    <property type="entry name" value="V4R"/>
    <property type="match status" value="1"/>
</dbReference>
<name>A0A811T9J0_9EURY</name>
<accession>A0A811T9J0</accession>
<comment type="caution">
    <text evidence="2">The sequence shown here is derived from an EMBL/GenBank/DDBJ whole genome shotgun (WGS) entry which is preliminary data.</text>
</comment>
<dbReference type="SUPFAM" id="SSF111126">
    <property type="entry name" value="Ligand-binding domain in the NO signalling and Golgi transport"/>
    <property type="match status" value="1"/>
</dbReference>
<dbReference type="PANTHER" id="PTHR35090:SF1">
    <property type="entry name" value="SLR0144 PROTEIN"/>
    <property type="match status" value="1"/>
</dbReference>
<evidence type="ECO:0000259" key="1">
    <source>
        <dbReference type="SMART" id="SM00989"/>
    </source>
</evidence>
<sequence>MSRDVCTFYVGDNNATLAWFKVTLIDKQGSLSKIPVVFADNGVNQLFGYFGLIEQGVKGKYITFVEFTEKTSVNKLVNELKNLDEVLDVKYHVTKKIIIQTAEFPLEMFNSRAIISRNTTFSDIMEEIEDAAPNANALIFQCGLKGGMDAARYFKEVAGIKKRDFITLLKGILFSAGWGVIDIDFNFDSCKGTISVKDSFLAEIKRSTEHAQCGYLSGYFAGFFTEILNQAIHVQETKCKSTGAEECEFTILPVAKKFGTFMEQTREDTVDTEL</sequence>
<dbReference type="InterPro" id="IPR004096">
    <property type="entry name" value="V4R"/>
</dbReference>
<dbReference type="Pfam" id="PF02830">
    <property type="entry name" value="V4R"/>
    <property type="match status" value="1"/>
</dbReference>